<dbReference type="InterPro" id="IPR004101">
    <property type="entry name" value="Mur_ligase_C"/>
</dbReference>
<keyword evidence="15" id="KW-1185">Reference proteome</keyword>
<dbReference type="GO" id="GO:0046872">
    <property type="term" value="F:metal ion binding"/>
    <property type="evidence" value="ECO:0007669"/>
    <property type="project" value="UniProtKB-KW"/>
</dbReference>
<dbReference type="PIRSF" id="PIRSF001563">
    <property type="entry name" value="Folylpolyglu_synth"/>
    <property type="match status" value="1"/>
</dbReference>
<keyword evidence="6 11" id="KW-0547">Nucleotide-binding</keyword>
<dbReference type="Pfam" id="PF08245">
    <property type="entry name" value="Mur_ligase_M"/>
    <property type="match status" value="1"/>
</dbReference>
<dbReference type="OrthoDB" id="9809356at2"/>
<dbReference type="SUPFAM" id="SSF53244">
    <property type="entry name" value="MurD-like peptide ligases, peptide-binding domain"/>
    <property type="match status" value="1"/>
</dbReference>
<organism evidence="14 15">
    <name type="scientific">Aliicoccus persicus</name>
    <dbReference type="NCBI Taxonomy" id="930138"/>
    <lineage>
        <taxon>Bacteria</taxon>
        <taxon>Bacillati</taxon>
        <taxon>Bacillota</taxon>
        <taxon>Bacilli</taxon>
        <taxon>Bacillales</taxon>
        <taxon>Staphylococcaceae</taxon>
        <taxon>Aliicoccus</taxon>
    </lineage>
</organism>
<evidence type="ECO:0000313" key="15">
    <source>
        <dbReference type="Proteomes" id="UP000243605"/>
    </source>
</evidence>
<gene>
    <name evidence="14" type="ORF">SAMN05192557_0273</name>
</gene>
<keyword evidence="5" id="KW-0479">Metal-binding</keyword>
<evidence type="ECO:0000256" key="10">
    <source>
        <dbReference type="ARBA" id="ARBA00047493"/>
    </source>
</evidence>
<dbReference type="GO" id="GO:0005524">
    <property type="term" value="F:ATP binding"/>
    <property type="evidence" value="ECO:0007669"/>
    <property type="project" value="UniProtKB-KW"/>
</dbReference>
<evidence type="ECO:0000256" key="3">
    <source>
        <dbReference type="ARBA" id="ARBA00013025"/>
    </source>
</evidence>
<accession>A0A662Z439</accession>
<name>A0A662Z439_9STAP</name>
<dbReference type="EMBL" id="FOIT01000001">
    <property type="protein sequence ID" value="SEV82662.1"/>
    <property type="molecule type" value="Genomic_DNA"/>
</dbReference>
<evidence type="ECO:0000256" key="11">
    <source>
        <dbReference type="PIRNR" id="PIRNR001563"/>
    </source>
</evidence>
<comment type="similarity">
    <text evidence="2 11">Belongs to the folylpolyglutamate synthase family.</text>
</comment>
<dbReference type="SUPFAM" id="SSF53623">
    <property type="entry name" value="MurD-like peptide ligases, catalytic domain"/>
    <property type="match status" value="1"/>
</dbReference>
<keyword evidence="8" id="KW-0460">Magnesium</keyword>
<dbReference type="Pfam" id="PF02875">
    <property type="entry name" value="Mur_ligase_C"/>
    <property type="match status" value="1"/>
</dbReference>
<evidence type="ECO:0000256" key="1">
    <source>
        <dbReference type="ARBA" id="ARBA00001946"/>
    </source>
</evidence>
<keyword evidence="7 11" id="KW-0067">ATP-binding</keyword>
<feature type="domain" description="Mur ligase central" evidence="13">
    <location>
        <begin position="44"/>
        <end position="266"/>
    </location>
</feature>
<evidence type="ECO:0000256" key="2">
    <source>
        <dbReference type="ARBA" id="ARBA00008276"/>
    </source>
</evidence>
<dbReference type="InterPro" id="IPR013221">
    <property type="entry name" value="Mur_ligase_cen"/>
</dbReference>
<protein>
    <recommendedName>
        <fullName evidence="3">tetrahydrofolate synthase</fullName>
        <ecNumber evidence="3">6.3.2.17</ecNumber>
    </recommendedName>
    <alternativeName>
        <fullName evidence="9">Tetrahydrofolylpolyglutamate synthase</fullName>
    </alternativeName>
</protein>
<sequence>MNYQESIEWIHSLGKFGIKPGLKRMEYMLGRLNHPENNIEGIHVGGTNGKGSTVAYLRNALVANGYSVGTFTSPYIERFNERISLNGQPISDKEISVLATRVRPIVEELSNETSLGEATEFEVITLMMFQYFGKINPVDFVIVEAGLGVAYDSTNVFKPIMTILTSIGLDHVDILGDTLLEITKDKSAIIKPKVPLAFNVQDSTCKNYINHVLHNQESKAIEMSRDIVLIQNGDEFDFQYLNYDFHDIKLKMIGKHQQENAALAISSLLDLMQRGWVDLDLNKMIYAIEETTWAGRIEVIQENPLIIIDGAHNIEAMEVLKKTMQETYPNRDITVMFSAIKGKPVQKMLNILETFANRMIITEFDFFKKMPITQLYQLSNHIDKEQVEDYIQYIEDFDGDLLLVTGSLYFISTVKQHFNNKM</sequence>
<comment type="catalytic activity">
    <reaction evidence="10">
        <text>(6S)-5,6,7,8-tetrahydrofolyl-(gamma-L-Glu)(n) + L-glutamate + ATP = (6S)-5,6,7,8-tetrahydrofolyl-(gamma-L-Glu)(n+1) + ADP + phosphate + H(+)</text>
        <dbReference type="Rhea" id="RHEA:10580"/>
        <dbReference type="Rhea" id="RHEA-COMP:14738"/>
        <dbReference type="Rhea" id="RHEA-COMP:14740"/>
        <dbReference type="ChEBI" id="CHEBI:15378"/>
        <dbReference type="ChEBI" id="CHEBI:29985"/>
        <dbReference type="ChEBI" id="CHEBI:30616"/>
        <dbReference type="ChEBI" id="CHEBI:43474"/>
        <dbReference type="ChEBI" id="CHEBI:141005"/>
        <dbReference type="ChEBI" id="CHEBI:456216"/>
        <dbReference type="EC" id="6.3.2.17"/>
    </reaction>
</comment>
<dbReference type="PANTHER" id="PTHR11136">
    <property type="entry name" value="FOLYLPOLYGLUTAMATE SYNTHASE-RELATED"/>
    <property type="match status" value="1"/>
</dbReference>
<evidence type="ECO:0000259" key="13">
    <source>
        <dbReference type="Pfam" id="PF08245"/>
    </source>
</evidence>
<evidence type="ECO:0000256" key="5">
    <source>
        <dbReference type="ARBA" id="ARBA00022723"/>
    </source>
</evidence>
<comment type="cofactor">
    <cofactor evidence="1">
        <name>Mg(2+)</name>
        <dbReference type="ChEBI" id="CHEBI:18420"/>
    </cofactor>
</comment>
<evidence type="ECO:0000256" key="8">
    <source>
        <dbReference type="ARBA" id="ARBA00022842"/>
    </source>
</evidence>
<dbReference type="GO" id="GO:0004326">
    <property type="term" value="F:tetrahydrofolylpolyglutamate synthase activity"/>
    <property type="evidence" value="ECO:0007669"/>
    <property type="project" value="UniProtKB-EC"/>
</dbReference>
<dbReference type="GO" id="GO:0005737">
    <property type="term" value="C:cytoplasm"/>
    <property type="evidence" value="ECO:0007669"/>
    <property type="project" value="TreeGrafter"/>
</dbReference>
<dbReference type="InterPro" id="IPR036615">
    <property type="entry name" value="Mur_ligase_C_dom_sf"/>
</dbReference>
<dbReference type="FunFam" id="3.40.1190.10:FF:000011">
    <property type="entry name" value="Folylpolyglutamate synthase/dihydrofolate synthase"/>
    <property type="match status" value="1"/>
</dbReference>
<evidence type="ECO:0000256" key="7">
    <source>
        <dbReference type="ARBA" id="ARBA00022840"/>
    </source>
</evidence>
<dbReference type="EC" id="6.3.2.17" evidence="3"/>
<dbReference type="Proteomes" id="UP000243605">
    <property type="component" value="Unassembled WGS sequence"/>
</dbReference>
<evidence type="ECO:0000259" key="12">
    <source>
        <dbReference type="Pfam" id="PF02875"/>
    </source>
</evidence>
<evidence type="ECO:0000256" key="6">
    <source>
        <dbReference type="ARBA" id="ARBA00022741"/>
    </source>
</evidence>
<keyword evidence="4 11" id="KW-0436">Ligase</keyword>
<dbReference type="GO" id="GO:0008841">
    <property type="term" value="F:dihydrofolate synthase activity"/>
    <property type="evidence" value="ECO:0007669"/>
    <property type="project" value="TreeGrafter"/>
</dbReference>
<dbReference type="PANTHER" id="PTHR11136:SF0">
    <property type="entry name" value="DIHYDROFOLATE SYNTHETASE-RELATED"/>
    <property type="match status" value="1"/>
</dbReference>
<evidence type="ECO:0000256" key="9">
    <source>
        <dbReference type="ARBA" id="ARBA00030592"/>
    </source>
</evidence>
<evidence type="ECO:0000313" key="14">
    <source>
        <dbReference type="EMBL" id="SEV82662.1"/>
    </source>
</evidence>
<reference evidence="14 15" key="1">
    <citation type="submission" date="2016-10" db="EMBL/GenBank/DDBJ databases">
        <authorList>
            <person name="Varghese N."/>
            <person name="Submissions S."/>
        </authorList>
    </citation>
    <scope>NUCLEOTIDE SEQUENCE [LARGE SCALE GENOMIC DNA]</scope>
    <source>
        <strain evidence="14 15">IBRC-M10081</strain>
    </source>
</reference>
<dbReference type="AlphaFoldDB" id="A0A662Z439"/>
<dbReference type="NCBIfam" id="TIGR01499">
    <property type="entry name" value="folC"/>
    <property type="match status" value="1"/>
</dbReference>
<dbReference type="InterPro" id="IPR036565">
    <property type="entry name" value="Mur-like_cat_sf"/>
</dbReference>
<dbReference type="RefSeq" id="WP_091473149.1">
    <property type="nucleotide sequence ID" value="NZ_FOIT01000001.1"/>
</dbReference>
<evidence type="ECO:0000256" key="4">
    <source>
        <dbReference type="ARBA" id="ARBA00022598"/>
    </source>
</evidence>
<proteinExistence type="inferred from homology"/>
<dbReference type="Gene3D" id="3.90.190.20">
    <property type="entry name" value="Mur ligase, C-terminal domain"/>
    <property type="match status" value="1"/>
</dbReference>
<feature type="domain" description="Mur ligase C-terminal" evidence="12">
    <location>
        <begin position="295"/>
        <end position="407"/>
    </location>
</feature>
<dbReference type="Gene3D" id="3.40.1190.10">
    <property type="entry name" value="Mur-like, catalytic domain"/>
    <property type="match status" value="1"/>
</dbReference>
<dbReference type="InterPro" id="IPR001645">
    <property type="entry name" value="Folylpolyglutamate_synth"/>
</dbReference>